<evidence type="ECO:0000256" key="3">
    <source>
        <dbReference type="ARBA" id="ARBA00022723"/>
    </source>
</evidence>
<dbReference type="InterPro" id="IPR036396">
    <property type="entry name" value="Cyt_P450_sf"/>
</dbReference>
<dbReference type="GO" id="GO:0020037">
    <property type="term" value="F:heme binding"/>
    <property type="evidence" value="ECO:0007669"/>
    <property type="project" value="InterPro"/>
</dbReference>
<dbReference type="PANTHER" id="PTHR46696">
    <property type="entry name" value="P450, PUTATIVE (EUROFUNG)-RELATED"/>
    <property type="match status" value="1"/>
</dbReference>
<comment type="similarity">
    <text evidence="1">Belongs to the cytochrome P450 family.</text>
</comment>
<accession>A0A6J6NV32</accession>
<keyword evidence="6" id="KW-0503">Monooxygenase</keyword>
<evidence type="ECO:0000256" key="6">
    <source>
        <dbReference type="ARBA" id="ARBA00023033"/>
    </source>
</evidence>
<evidence type="ECO:0000313" key="7">
    <source>
        <dbReference type="EMBL" id="CAB4688488.1"/>
    </source>
</evidence>
<evidence type="ECO:0000313" key="9">
    <source>
        <dbReference type="EMBL" id="CAB4967805.1"/>
    </source>
</evidence>
<organism evidence="7">
    <name type="scientific">freshwater metagenome</name>
    <dbReference type="NCBI Taxonomy" id="449393"/>
    <lineage>
        <taxon>unclassified sequences</taxon>
        <taxon>metagenomes</taxon>
        <taxon>ecological metagenomes</taxon>
    </lineage>
</organism>
<dbReference type="AlphaFoldDB" id="A0A6J6NV32"/>
<dbReference type="EMBL" id="CAFBOG010000001">
    <property type="protein sequence ID" value="CAB4967805.1"/>
    <property type="molecule type" value="Genomic_DNA"/>
</dbReference>
<dbReference type="EMBL" id="CAFAAQ010000003">
    <property type="protein sequence ID" value="CAB4793648.1"/>
    <property type="molecule type" value="Genomic_DNA"/>
</dbReference>
<dbReference type="SUPFAM" id="SSF48264">
    <property type="entry name" value="Cytochrome P450"/>
    <property type="match status" value="1"/>
</dbReference>
<proteinExistence type="inferred from homology"/>
<dbReference type="GO" id="GO:0004497">
    <property type="term" value="F:monooxygenase activity"/>
    <property type="evidence" value="ECO:0007669"/>
    <property type="project" value="UniProtKB-KW"/>
</dbReference>
<evidence type="ECO:0000313" key="10">
    <source>
        <dbReference type="EMBL" id="CAB5026596.1"/>
    </source>
</evidence>
<dbReference type="GO" id="GO:0005506">
    <property type="term" value="F:iron ion binding"/>
    <property type="evidence" value="ECO:0007669"/>
    <property type="project" value="InterPro"/>
</dbReference>
<dbReference type="InterPro" id="IPR017972">
    <property type="entry name" value="Cyt_P450_CS"/>
</dbReference>
<dbReference type="FunFam" id="1.10.630.10:FF:000018">
    <property type="entry name" value="Cytochrome P450 monooxygenase"/>
    <property type="match status" value="1"/>
</dbReference>
<sequence>MSGPERCPVTDWQTDFDHTAPEYAADAPAIWQELRETCPVAHSDRFGGTWLPTRHEDISAIAHDTEHFTSRGVIVSVLEPQVPAPVGYAPPISSDPPFHQIARGLLLPAFAPKAIRPLEAPTRAFCSQLIDQILVDLPTSGVVDVAEQYAQHIPVRVIAHMLGVPAEDGDRFRDFIHRILEMAGQNDEPVAAEDTMLHYISAQIEKRRGEPTDDLIGFLLQAEIDGVPLTDDHVGGTIALILLAGIDTTWSAIGASIWYLAQHPEECARLVAQPELMPFAVEEMLRAFAPVTMARKVSQDVELGGKQLHEGDWVLLPFPSANRDPEFFENPNEVILDREKNRHAAFGLGIHRCLGSNLARMELTVALEEWLARVPEFELADPEAVLWSTGQVRGPRKLPIRILDPGTSATTKGAR</sequence>
<dbReference type="InterPro" id="IPR002397">
    <property type="entry name" value="Cyt_P450_B"/>
</dbReference>
<keyword evidence="3" id="KW-0479">Metal-binding</keyword>
<keyword evidence="2" id="KW-0349">Heme</keyword>
<gene>
    <name evidence="7" type="ORF">UFOPK2582_00254</name>
    <name evidence="8" type="ORF">UFOPK3046_00086</name>
    <name evidence="9" type="ORF">UFOPK3914_00010</name>
    <name evidence="10" type="ORF">UFOPK4173_00260</name>
</gene>
<evidence type="ECO:0000313" key="8">
    <source>
        <dbReference type="EMBL" id="CAB4793648.1"/>
    </source>
</evidence>
<dbReference type="Gene3D" id="1.10.630.10">
    <property type="entry name" value="Cytochrome P450"/>
    <property type="match status" value="1"/>
</dbReference>
<dbReference type="PRINTS" id="PR00359">
    <property type="entry name" value="BP450"/>
</dbReference>
<reference evidence="7" key="1">
    <citation type="submission" date="2020-05" db="EMBL/GenBank/DDBJ databases">
        <authorList>
            <person name="Chiriac C."/>
            <person name="Salcher M."/>
            <person name="Ghai R."/>
            <person name="Kavagutti S V."/>
        </authorList>
    </citation>
    <scope>NUCLEOTIDE SEQUENCE</scope>
</reference>
<dbReference type="EMBL" id="CAFBPW010000016">
    <property type="protein sequence ID" value="CAB5026596.1"/>
    <property type="molecule type" value="Genomic_DNA"/>
</dbReference>
<dbReference type="PANTHER" id="PTHR46696:SF6">
    <property type="entry name" value="P450, PUTATIVE (EUROFUNG)-RELATED"/>
    <property type="match status" value="1"/>
</dbReference>
<evidence type="ECO:0000256" key="4">
    <source>
        <dbReference type="ARBA" id="ARBA00023002"/>
    </source>
</evidence>
<dbReference type="GO" id="GO:0016705">
    <property type="term" value="F:oxidoreductase activity, acting on paired donors, with incorporation or reduction of molecular oxygen"/>
    <property type="evidence" value="ECO:0007669"/>
    <property type="project" value="InterPro"/>
</dbReference>
<keyword evidence="4" id="KW-0560">Oxidoreductase</keyword>
<name>A0A6J6NV32_9ZZZZ</name>
<dbReference type="InterPro" id="IPR001128">
    <property type="entry name" value="Cyt_P450"/>
</dbReference>
<dbReference type="EMBL" id="CAEZXS010000016">
    <property type="protein sequence ID" value="CAB4688488.1"/>
    <property type="molecule type" value="Genomic_DNA"/>
</dbReference>
<dbReference type="Pfam" id="PF00067">
    <property type="entry name" value="p450"/>
    <property type="match status" value="1"/>
</dbReference>
<protein>
    <submittedName>
        <fullName evidence="7">Unannotated protein</fullName>
    </submittedName>
</protein>
<evidence type="ECO:0000256" key="5">
    <source>
        <dbReference type="ARBA" id="ARBA00023004"/>
    </source>
</evidence>
<evidence type="ECO:0000256" key="1">
    <source>
        <dbReference type="ARBA" id="ARBA00010617"/>
    </source>
</evidence>
<dbReference type="PROSITE" id="PS00086">
    <property type="entry name" value="CYTOCHROME_P450"/>
    <property type="match status" value="1"/>
</dbReference>
<keyword evidence="5" id="KW-0408">Iron</keyword>
<evidence type="ECO:0000256" key="2">
    <source>
        <dbReference type="ARBA" id="ARBA00022617"/>
    </source>
</evidence>